<evidence type="ECO:0000313" key="1">
    <source>
        <dbReference type="EMBL" id="DAE04745.1"/>
    </source>
</evidence>
<proteinExistence type="predicted"/>
<organism evidence="1">
    <name type="scientific">Siphoviridae sp. ctFSL3</name>
    <dbReference type="NCBI Taxonomy" id="2825404"/>
    <lineage>
        <taxon>Viruses</taxon>
        <taxon>Duplodnaviria</taxon>
        <taxon>Heunggongvirae</taxon>
        <taxon>Uroviricota</taxon>
        <taxon>Caudoviricetes</taxon>
    </lineage>
</organism>
<accession>A0A8S5PEE6</accession>
<name>A0A8S5PEE6_9CAUD</name>
<sequence length="36" mass="4303">MYPSRIGQKGEKYLNIWGISSKISRIRVKYNKNARF</sequence>
<dbReference type="EMBL" id="BK015393">
    <property type="protein sequence ID" value="DAE04745.1"/>
    <property type="molecule type" value="Genomic_DNA"/>
</dbReference>
<protein>
    <submittedName>
        <fullName evidence="1">Uncharacterized protein</fullName>
    </submittedName>
</protein>
<reference evidence="1" key="1">
    <citation type="journal article" date="2021" name="Proc. Natl. Acad. Sci. U.S.A.">
        <title>A Catalog of Tens of Thousands of Viruses from Human Metagenomes Reveals Hidden Associations with Chronic Diseases.</title>
        <authorList>
            <person name="Tisza M.J."/>
            <person name="Buck C.B."/>
        </authorList>
    </citation>
    <scope>NUCLEOTIDE SEQUENCE</scope>
    <source>
        <strain evidence="1">CtFSL3</strain>
    </source>
</reference>